<accession>A0AAN0RE79</accession>
<sequence>MKKAVQVCAFSVDGHGDHQVKSAYESASGVAPAGSALQGLSWDEAGKNRLHHTSGSYPDESWHCIRTHSRREADVALQLEAFGFPFANPMLFERQQGRFGWRDVCTPAFPTYVFACFNTRDDHWRKIWSMRGVSGILGPSPDHPACVPDAAMEHIISLDGMRLGVNGAVLKPLRPGEKVRILTGPFANFEGLCTMSANDRVRVMLSLFGRPSEVEMSADHVAAGLA</sequence>
<name>A0AAN0RE79_9PROT</name>
<evidence type="ECO:0000313" key="5">
    <source>
        <dbReference type="EMBL" id="AHJ63239.1"/>
    </source>
</evidence>
<dbReference type="Gene3D" id="3.30.70.940">
    <property type="entry name" value="NusG, N-terminal domain"/>
    <property type="match status" value="1"/>
</dbReference>
<dbReference type="Pfam" id="PF02357">
    <property type="entry name" value="NusG"/>
    <property type="match status" value="1"/>
</dbReference>
<dbReference type="EMBL" id="CP003181">
    <property type="protein sequence ID" value="AHJ63239.1"/>
    <property type="molecule type" value="Genomic_DNA"/>
</dbReference>
<reference evidence="6" key="1">
    <citation type="submission" date="2012-06" db="EMBL/GenBank/DDBJ databases">
        <title>Genome analysis of multiple Granulibacter bethesdensis isolates demonstrates substantial genome diversity.</title>
        <authorList>
            <person name="Greenberg D.E."/>
            <person name="Porcella S.F."/>
            <person name="Zarember K."/>
            <person name="Zelazny A.M."/>
            <person name="Bruno D."/>
            <person name="Martens C."/>
            <person name="Barbian K.D."/>
            <person name="Jaske E."/>
            <person name="Holland S.M."/>
        </authorList>
    </citation>
    <scope>NUCLEOTIDE SEQUENCE [LARGE SCALE GENOMIC DNA]</scope>
    <source>
        <strain evidence="6">CGDNIH3</strain>
    </source>
</reference>
<evidence type="ECO:0000256" key="2">
    <source>
        <dbReference type="ARBA" id="ARBA00023015"/>
    </source>
</evidence>
<dbReference type="SUPFAM" id="SSF82679">
    <property type="entry name" value="N-utilization substance G protein NusG, N-terminal domain"/>
    <property type="match status" value="1"/>
</dbReference>
<dbReference type="GO" id="GO:0006354">
    <property type="term" value="P:DNA-templated transcription elongation"/>
    <property type="evidence" value="ECO:0007669"/>
    <property type="project" value="InterPro"/>
</dbReference>
<dbReference type="GO" id="GO:0031564">
    <property type="term" value="P:transcription antitermination"/>
    <property type="evidence" value="ECO:0007669"/>
    <property type="project" value="UniProtKB-KW"/>
</dbReference>
<evidence type="ECO:0000259" key="4">
    <source>
        <dbReference type="Pfam" id="PF02357"/>
    </source>
</evidence>
<dbReference type="PANTHER" id="PTHR30265">
    <property type="entry name" value="RHO-INTERACTING TRANSCRIPTION TERMINATION FACTOR NUSG"/>
    <property type="match status" value="1"/>
</dbReference>
<dbReference type="Proteomes" id="UP000019438">
    <property type="component" value="Chromosome"/>
</dbReference>
<gene>
    <name evidence="5" type="ORF">GbCGDNIH3_7069</name>
</gene>
<dbReference type="AlphaFoldDB" id="A0AAN0RE79"/>
<evidence type="ECO:0000313" key="6">
    <source>
        <dbReference type="Proteomes" id="UP000019438"/>
    </source>
</evidence>
<dbReference type="InterPro" id="IPR043425">
    <property type="entry name" value="NusG-like"/>
</dbReference>
<dbReference type="InterPro" id="IPR006645">
    <property type="entry name" value="NGN-like_dom"/>
</dbReference>
<feature type="domain" description="NusG-like N-terminal" evidence="4">
    <location>
        <begin position="61"/>
        <end position="155"/>
    </location>
</feature>
<keyword evidence="1" id="KW-0889">Transcription antitermination</keyword>
<dbReference type="PANTHER" id="PTHR30265:SF4">
    <property type="entry name" value="KOW MOTIF FAMILY PROTEIN, EXPRESSED"/>
    <property type="match status" value="1"/>
</dbReference>
<dbReference type="SUPFAM" id="SSF50104">
    <property type="entry name" value="Translation proteins SH3-like domain"/>
    <property type="match status" value="1"/>
</dbReference>
<protein>
    <submittedName>
        <fullName evidence="5">Transcription antitermination protein nusG</fullName>
    </submittedName>
</protein>
<dbReference type="InterPro" id="IPR036735">
    <property type="entry name" value="NGN_dom_sf"/>
</dbReference>
<dbReference type="CDD" id="cd06091">
    <property type="entry name" value="KOW_NusG"/>
    <property type="match status" value="1"/>
</dbReference>
<evidence type="ECO:0000256" key="3">
    <source>
        <dbReference type="ARBA" id="ARBA00023163"/>
    </source>
</evidence>
<proteinExistence type="predicted"/>
<evidence type="ECO:0000256" key="1">
    <source>
        <dbReference type="ARBA" id="ARBA00022814"/>
    </source>
</evidence>
<dbReference type="InterPro" id="IPR008991">
    <property type="entry name" value="Translation_prot_SH3-like_sf"/>
</dbReference>
<keyword evidence="3" id="KW-0804">Transcription</keyword>
<keyword evidence="2" id="KW-0805">Transcription regulation</keyword>
<dbReference type="KEGG" id="gbc:GbCGDNIH3_7069"/>
<organism evidence="5 6">
    <name type="scientific">Granulibacter bethesdensis</name>
    <dbReference type="NCBI Taxonomy" id="364410"/>
    <lineage>
        <taxon>Bacteria</taxon>
        <taxon>Pseudomonadati</taxon>
        <taxon>Pseudomonadota</taxon>
        <taxon>Alphaproteobacteria</taxon>
        <taxon>Acetobacterales</taxon>
        <taxon>Acetobacteraceae</taxon>
        <taxon>Granulibacter</taxon>
    </lineage>
</organism>
<dbReference type="RefSeq" id="WP_072632653.1">
    <property type="nucleotide sequence ID" value="NZ_CP003181.2"/>
</dbReference>